<dbReference type="Pfam" id="PF02893">
    <property type="entry name" value="GRAM"/>
    <property type="match status" value="1"/>
</dbReference>
<dbReference type="EMBL" id="JACSNR010000003">
    <property type="protein sequence ID" value="MBM6922933.1"/>
    <property type="molecule type" value="Genomic_DNA"/>
</dbReference>
<feature type="domain" description="GRAM" evidence="1">
    <location>
        <begin position="3"/>
        <end position="90"/>
    </location>
</feature>
<keyword evidence="3" id="KW-1185">Reference proteome</keyword>
<reference evidence="2 3" key="1">
    <citation type="journal article" date="2021" name="Sci. Rep.">
        <title>The distribution of antibiotic resistance genes in chicken gut microbiota commensals.</title>
        <authorList>
            <person name="Juricova H."/>
            <person name="Matiasovicova J."/>
            <person name="Kubasova T."/>
            <person name="Cejkova D."/>
            <person name="Rychlik I."/>
        </authorList>
    </citation>
    <scope>NUCLEOTIDE SEQUENCE [LARGE SCALE GENOMIC DNA]</scope>
    <source>
        <strain evidence="2 3">An564</strain>
    </source>
</reference>
<comment type="caution">
    <text evidence="2">The sequence shown here is derived from an EMBL/GenBank/DDBJ whole genome shotgun (WGS) entry which is preliminary data.</text>
</comment>
<organism evidence="2 3">
    <name type="scientific">Hydrogenoanaerobacterium saccharovorans</name>
    <dbReference type="NCBI Taxonomy" id="474960"/>
    <lineage>
        <taxon>Bacteria</taxon>
        <taxon>Bacillati</taxon>
        <taxon>Bacillota</taxon>
        <taxon>Clostridia</taxon>
        <taxon>Eubacteriales</taxon>
        <taxon>Oscillospiraceae</taxon>
        <taxon>Hydrogenoanaerobacterium</taxon>
    </lineage>
</organism>
<evidence type="ECO:0000313" key="3">
    <source>
        <dbReference type="Proteomes" id="UP000724149"/>
    </source>
</evidence>
<evidence type="ECO:0000259" key="1">
    <source>
        <dbReference type="Pfam" id="PF02893"/>
    </source>
</evidence>
<dbReference type="InterPro" id="IPR004182">
    <property type="entry name" value="GRAM"/>
</dbReference>
<proteinExistence type="predicted"/>
<gene>
    <name evidence="2" type="ORF">H9X81_04400</name>
</gene>
<accession>A0ABS2GN33</accession>
<dbReference type="Proteomes" id="UP000724149">
    <property type="component" value="Unassembled WGS sequence"/>
</dbReference>
<dbReference type="RefSeq" id="WP_204720132.1">
    <property type="nucleotide sequence ID" value="NZ_JACSNR010000003.1"/>
</dbReference>
<name>A0ABS2GN33_9FIRM</name>
<evidence type="ECO:0000313" key="2">
    <source>
        <dbReference type="EMBL" id="MBM6922933.1"/>
    </source>
</evidence>
<sequence length="105" mass="11629">MAKLDLREGEELIEQAAASHVKKVLIMPQANPGNLFVTNQRVVFRPTQGRPSSQFEYELSDLRSFSVGMASTITLHTKSGEEHKITGMFNKKLISALEKAGLAQE</sequence>
<protein>
    <submittedName>
        <fullName evidence="2">PH domain-containing protein</fullName>
    </submittedName>
</protein>